<evidence type="ECO:0000256" key="7">
    <source>
        <dbReference type="ARBA" id="ARBA00023033"/>
    </source>
</evidence>
<dbReference type="GO" id="GO:0050661">
    <property type="term" value="F:NADP binding"/>
    <property type="evidence" value="ECO:0007669"/>
    <property type="project" value="InterPro"/>
</dbReference>
<evidence type="ECO:0000256" key="6">
    <source>
        <dbReference type="ARBA" id="ARBA00023002"/>
    </source>
</evidence>
<sequence>MPGNKIRVAVIGAGAAGLCAARHLSEKPEVFQPVVYEQTGSVGGTWVYTEETGKDQHGLPIHASMYKNLKTNLPKEVMAFPDFPFKTELPSFVGHADVRKYLEDYANHFGLFKYIKFFTCVESVKPIKTDVRGKENWEVKVRDVRNKDSLGESSVFDAIMVCNGHYSVPYSPDVPGLDIFTGIIGHSHTYRAPERYRGKTVAVVGGGPSGIDIGLDVAKCAQKVFLCHRRGVRFRENTELPENMEETMPIESIKEGNIVVLQDRKEKLVDAILFCTGYEYCFPFLTPECKVTQKNKHIQQLYLHLIHIIYPSMSFIGIAYRICPFPQFMYQVKYALKVLDGTVQIPSIEEMESVEKCHLEELLADGMPEKFFHFLGSKQWGYNDRLAELGGFEPLAPFVKDLYEHVSEMRKSLQMGYKEMNYELVGDWWKGK</sequence>
<organism evidence="9 10">
    <name type="scientific">Holothuria leucospilota</name>
    <name type="common">Black long sea cucumber</name>
    <name type="synonym">Mertensiothuria leucospilota</name>
    <dbReference type="NCBI Taxonomy" id="206669"/>
    <lineage>
        <taxon>Eukaryota</taxon>
        <taxon>Metazoa</taxon>
        <taxon>Echinodermata</taxon>
        <taxon>Eleutherozoa</taxon>
        <taxon>Echinozoa</taxon>
        <taxon>Holothuroidea</taxon>
        <taxon>Aspidochirotacea</taxon>
        <taxon>Aspidochirotida</taxon>
        <taxon>Holothuriidae</taxon>
        <taxon>Holothuria</taxon>
    </lineage>
</organism>
<keyword evidence="3 8" id="KW-0285">Flavoprotein</keyword>
<gene>
    <name evidence="9" type="ORF">HOLleu_04860</name>
</gene>
<keyword evidence="7 8" id="KW-0503">Monooxygenase</keyword>
<keyword evidence="4 8" id="KW-0274">FAD</keyword>
<comment type="similarity">
    <text evidence="2 8">Belongs to the FMO family.</text>
</comment>
<evidence type="ECO:0000256" key="1">
    <source>
        <dbReference type="ARBA" id="ARBA00001974"/>
    </source>
</evidence>
<name>A0A9Q1HHR8_HOLLE</name>
<dbReference type="GO" id="GO:0050660">
    <property type="term" value="F:flavin adenine dinucleotide binding"/>
    <property type="evidence" value="ECO:0007669"/>
    <property type="project" value="InterPro"/>
</dbReference>
<dbReference type="SUPFAM" id="SSF51905">
    <property type="entry name" value="FAD/NAD(P)-binding domain"/>
    <property type="match status" value="2"/>
</dbReference>
<evidence type="ECO:0000256" key="8">
    <source>
        <dbReference type="RuleBase" id="RU361177"/>
    </source>
</evidence>
<evidence type="ECO:0000313" key="9">
    <source>
        <dbReference type="EMBL" id="KAJ8046245.1"/>
    </source>
</evidence>
<dbReference type="InterPro" id="IPR036188">
    <property type="entry name" value="FAD/NAD-bd_sf"/>
</dbReference>
<evidence type="ECO:0000256" key="2">
    <source>
        <dbReference type="ARBA" id="ARBA00009183"/>
    </source>
</evidence>
<dbReference type="OrthoDB" id="66881at2759"/>
<evidence type="ECO:0000256" key="3">
    <source>
        <dbReference type="ARBA" id="ARBA00022630"/>
    </source>
</evidence>
<dbReference type="Proteomes" id="UP001152320">
    <property type="component" value="Chromosome 2"/>
</dbReference>
<evidence type="ECO:0000256" key="4">
    <source>
        <dbReference type="ARBA" id="ARBA00022827"/>
    </source>
</evidence>
<keyword evidence="5" id="KW-0521">NADP</keyword>
<dbReference type="InterPro" id="IPR020946">
    <property type="entry name" value="Flavin_mOase-like"/>
</dbReference>
<evidence type="ECO:0000313" key="10">
    <source>
        <dbReference type="Proteomes" id="UP001152320"/>
    </source>
</evidence>
<dbReference type="EMBL" id="JAIZAY010000002">
    <property type="protein sequence ID" value="KAJ8046245.1"/>
    <property type="molecule type" value="Genomic_DNA"/>
</dbReference>
<dbReference type="Gene3D" id="3.50.50.60">
    <property type="entry name" value="FAD/NAD(P)-binding domain"/>
    <property type="match status" value="2"/>
</dbReference>
<keyword evidence="10" id="KW-1185">Reference proteome</keyword>
<comment type="cofactor">
    <cofactor evidence="1 8">
        <name>FAD</name>
        <dbReference type="ChEBI" id="CHEBI:57692"/>
    </cofactor>
</comment>
<dbReference type="PRINTS" id="PR00370">
    <property type="entry name" value="FMOXYGENASE"/>
</dbReference>
<dbReference type="EC" id="1.-.-.-" evidence="8"/>
<dbReference type="FunFam" id="3.50.50.60:FF:000138">
    <property type="entry name" value="Flavin-containing monooxygenase"/>
    <property type="match status" value="1"/>
</dbReference>
<proteinExistence type="inferred from homology"/>
<reference evidence="9" key="1">
    <citation type="submission" date="2021-10" db="EMBL/GenBank/DDBJ databases">
        <title>Tropical sea cucumber genome reveals ecological adaptation and Cuvierian tubules defense mechanism.</title>
        <authorList>
            <person name="Chen T."/>
        </authorList>
    </citation>
    <scope>NUCLEOTIDE SEQUENCE</scope>
    <source>
        <strain evidence="9">Nanhai2018</strain>
        <tissue evidence="9">Muscle</tissue>
    </source>
</reference>
<dbReference type="InterPro" id="IPR050346">
    <property type="entry name" value="FMO-like"/>
</dbReference>
<keyword evidence="6 8" id="KW-0560">Oxidoreductase</keyword>
<protein>
    <recommendedName>
        <fullName evidence="8">Flavin-containing monooxygenase</fullName>
        <ecNumber evidence="8">1.-.-.-</ecNumber>
    </recommendedName>
</protein>
<evidence type="ECO:0000256" key="5">
    <source>
        <dbReference type="ARBA" id="ARBA00022857"/>
    </source>
</evidence>
<dbReference type="Pfam" id="PF00743">
    <property type="entry name" value="FMO-like"/>
    <property type="match status" value="2"/>
</dbReference>
<dbReference type="GO" id="GO:0004499">
    <property type="term" value="F:N,N-dimethylaniline monooxygenase activity"/>
    <property type="evidence" value="ECO:0007669"/>
    <property type="project" value="InterPro"/>
</dbReference>
<dbReference type="PANTHER" id="PTHR23023">
    <property type="entry name" value="DIMETHYLANILINE MONOOXYGENASE"/>
    <property type="match status" value="1"/>
</dbReference>
<accession>A0A9Q1HHR8</accession>
<dbReference type="InterPro" id="IPR000960">
    <property type="entry name" value="Flavin_mOase"/>
</dbReference>
<comment type="caution">
    <text evidence="9">The sequence shown here is derived from an EMBL/GenBank/DDBJ whole genome shotgun (WGS) entry which is preliminary data.</text>
</comment>
<dbReference type="AlphaFoldDB" id="A0A9Q1HHR8"/>
<dbReference type="PIRSF" id="PIRSF000332">
    <property type="entry name" value="FMO"/>
    <property type="match status" value="1"/>
</dbReference>